<keyword evidence="2" id="KW-1185">Reference proteome</keyword>
<reference evidence="2" key="1">
    <citation type="submission" date="2015-01" db="EMBL/GenBank/DDBJ databases">
        <authorList>
            <person name="Manzoor Shahid"/>
            <person name="Zubair Saima"/>
        </authorList>
    </citation>
    <scope>NUCLEOTIDE SEQUENCE [LARGE SCALE GENOMIC DNA]</scope>
    <source>
        <strain evidence="2">Sp3</strain>
    </source>
</reference>
<dbReference type="EMBL" id="CDRZ01000043">
    <property type="protein sequence ID" value="CEO87954.1"/>
    <property type="molecule type" value="Genomic_DNA"/>
</dbReference>
<sequence>MLRTSYCYYIAIRGNIYMKIKSKMCHKESIDKKLKELKKTLTNTERFRITHYTLAGTSDNP</sequence>
<evidence type="ECO:0000313" key="1">
    <source>
        <dbReference type="EMBL" id="CEO87954.1"/>
    </source>
</evidence>
<dbReference type="AlphaFoldDB" id="A0A0B7MBR0"/>
<organism evidence="1 2">
    <name type="scientific">Syntrophaceticus schinkii</name>
    <dbReference type="NCBI Taxonomy" id="499207"/>
    <lineage>
        <taxon>Bacteria</taxon>
        <taxon>Bacillati</taxon>
        <taxon>Bacillota</taxon>
        <taxon>Clostridia</taxon>
        <taxon>Thermoanaerobacterales</taxon>
        <taxon>Thermoanaerobacterales Family III. Incertae Sedis</taxon>
        <taxon>Syntrophaceticus</taxon>
    </lineage>
</organism>
<evidence type="ECO:0000313" key="2">
    <source>
        <dbReference type="Proteomes" id="UP000046155"/>
    </source>
</evidence>
<name>A0A0B7MBR0_9FIRM</name>
<protein>
    <submittedName>
        <fullName evidence="1">Uncharacterized protein</fullName>
    </submittedName>
</protein>
<accession>A0A0B7MBR0</accession>
<proteinExistence type="predicted"/>
<dbReference type="Proteomes" id="UP000046155">
    <property type="component" value="Unassembled WGS sequence"/>
</dbReference>
<gene>
    <name evidence="1" type="ORF">SSCH_1370003</name>
</gene>